<gene>
    <name evidence="6" type="ORF">AO440_003447</name>
</gene>
<dbReference type="VEuPathDB" id="FungiDB:B1J91_K04521g"/>
<dbReference type="PANTHER" id="PTHR12428">
    <property type="entry name" value="OXA1"/>
    <property type="match status" value="1"/>
</dbReference>
<dbReference type="VEuPathDB" id="FungiDB:GVI51_K04367"/>
<sequence length="317" mass="35967">MLRSTIVPRGFSQIPKRHILGNQPYFRPSSRRSISTFQTIADTFTTLHDVSGIHWVVLIPLTTFALRTVFTLPLSIWQRRRIVKQQELRKLVAPISSIVKMRLAVTSKSAKEKRLESGSDITIAKPVGGLSAENLTPEQITLLAVKETRKRQKLLCKKYGVQMWKNAVLPLVQIPLWVTVSMGIRTLTENPLREKLYNNGWLSSVGIDENLYLSEPLEAYPFAVPLVLGTLSMLNVEYNGKVIQGDSAKNLGLKLRADNSRLQLGIQTILNVTRIGTVFMMGFSSQTALLLSLYWISSQLYSLLQNIFLNWLWPYQR</sequence>
<organism evidence="6 7">
    <name type="scientific">Candida glabrata</name>
    <name type="common">Yeast</name>
    <name type="synonym">Torulopsis glabrata</name>
    <dbReference type="NCBI Taxonomy" id="5478"/>
    <lineage>
        <taxon>Eukaryota</taxon>
        <taxon>Fungi</taxon>
        <taxon>Dikarya</taxon>
        <taxon>Ascomycota</taxon>
        <taxon>Saccharomycotina</taxon>
        <taxon>Saccharomycetes</taxon>
        <taxon>Saccharomycetales</taxon>
        <taxon>Saccharomycetaceae</taxon>
        <taxon>Nakaseomyces</taxon>
    </lineage>
</organism>
<keyword evidence="4" id="KW-1133">Transmembrane helix</keyword>
<evidence type="ECO:0000256" key="4">
    <source>
        <dbReference type="ARBA" id="ARBA00022989"/>
    </source>
</evidence>
<dbReference type="Proteomes" id="UP000054886">
    <property type="component" value="Unassembled WGS sequence"/>
</dbReference>
<evidence type="ECO:0000256" key="1">
    <source>
        <dbReference type="ARBA" id="ARBA00004141"/>
    </source>
</evidence>
<dbReference type="GO" id="GO:0032979">
    <property type="term" value="P:protein insertion into mitochondrial inner membrane from matrix"/>
    <property type="evidence" value="ECO:0007669"/>
    <property type="project" value="EnsemblFungi"/>
</dbReference>
<accession>A0A0W0DK07</accession>
<comment type="subcellular location">
    <subcellularLocation>
        <location evidence="1">Membrane</location>
        <topology evidence="1">Multi-pass membrane protein</topology>
    </subcellularLocation>
</comment>
<dbReference type="GO" id="GO:0005743">
    <property type="term" value="C:mitochondrial inner membrane"/>
    <property type="evidence" value="ECO:0007669"/>
    <property type="project" value="EnsemblFungi"/>
</dbReference>
<evidence type="ECO:0000256" key="2">
    <source>
        <dbReference type="ARBA" id="ARBA00009877"/>
    </source>
</evidence>
<dbReference type="OrthoDB" id="2148490at2759"/>
<protein>
    <submittedName>
        <fullName evidence="6">Mitochondrial inner membrane protein COX18</fullName>
    </submittedName>
</protein>
<evidence type="ECO:0000256" key="5">
    <source>
        <dbReference type="ARBA" id="ARBA00023136"/>
    </source>
</evidence>
<dbReference type="AlphaFoldDB" id="A0A0W0DK07"/>
<dbReference type="EMBL" id="LLZZ01000172">
    <property type="protein sequence ID" value="KTA96580.1"/>
    <property type="molecule type" value="Genomic_DNA"/>
</dbReference>
<keyword evidence="3" id="KW-0812">Transmembrane</keyword>
<name>A0A0W0DK07_CANGB</name>
<dbReference type="VEuPathDB" id="FungiDB:GWK60_K04389"/>
<comment type="caution">
    <text evidence="6">The sequence shown here is derived from an EMBL/GenBank/DDBJ whole genome shotgun (WGS) entry which is preliminary data.</text>
</comment>
<proteinExistence type="inferred from homology"/>
<keyword evidence="5" id="KW-0472">Membrane</keyword>
<dbReference type="InterPro" id="IPR001708">
    <property type="entry name" value="YidC/ALB3/OXA1/COX18"/>
</dbReference>
<comment type="similarity">
    <text evidence="2">Belongs to the OXA1/ALB3/YidC family.</text>
</comment>
<dbReference type="GO" id="GO:0032977">
    <property type="term" value="F:membrane insertase activity"/>
    <property type="evidence" value="ECO:0007669"/>
    <property type="project" value="EnsemblFungi"/>
</dbReference>
<dbReference type="VEuPathDB" id="FungiDB:CAGL0K04521g"/>
<reference evidence="6 7" key="1">
    <citation type="submission" date="2015-10" db="EMBL/GenBank/DDBJ databases">
        <title>Draft genomes sequences of Candida glabrata isolates 1A, 1B, 2A, 2B, 3A and 3B.</title>
        <authorList>
            <person name="Haavelsrud O.E."/>
            <person name="Gaustad P."/>
        </authorList>
    </citation>
    <scope>NUCLEOTIDE SEQUENCE [LARGE SCALE GENOMIC DNA]</scope>
    <source>
        <strain evidence="6">910700640</strain>
    </source>
</reference>
<evidence type="ECO:0000313" key="7">
    <source>
        <dbReference type="Proteomes" id="UP000054886"/>
    </source>
</evidence>
<dbReference type="PANTHER" id="PTHR12428:SF65">
    <property type="entry name" value="CYTOCHROME C OXIDASE ASSEMBLY PROTEIN COX18, MITOCHONDRIAL"/>
    <property type="match status" value="1"/>
</dbReference>
<evidence type="ECO:0000256" key="3">
    <source>
        <dbReference type="ARBA" id="ARBA00022692"/>
    </source>
</evidence>
<evidence type="ECO:0000313" key="6">
    <source>
        <dbReference type="EMBL" id="KTA96580.1"/>
    </source>
</evidence>
<dbReference type="GO" id="GO:0033617">
    <property type="term" value="P:mitochondrial respiratory chain complex IV assembly"/>
    <property type="evidence" value="ECO:0007669"/>
    <property type="project" value="TreeGrafter"/>
</dbReference>